<protein>
    <recommendedName>
        <fullName evidence="3">PiggyBac transposable element-derived protein domain-containing protein</fullName>
    </recommendedName>
</protein>
<organism evidence="1 2">
    <name type="scientific">Trichinella pseudospiralis</name>
    <name type="common">Parasitic roundworm</name>
    <dbReference type="NCBI Taxonomy" id="6337"/>
    <lineage>
        <taxon>Eukaryota</taxon>
        <taxon>Metazoa</taxon>
        <taxon>Ecdysozoa</taxon>
        <taxon>Nematoda</taxon>
        <taxon>Enoplea</taxon>
        <taxon>Dorylaimia</taxon>
        <taxon>Trichinellida</taxon>
        <taxon>Trichinellidae</taxon>
        <taxon>Trichinella</taxon>
    </lineage>
</organism>
<evidence type="ECO:0000313" key="2">
    <source>
        <dbReference type="Proteomes" id="UP000054826"/>
    </source>
</evidence>
<comment type="caution">
    <text evidence="1">The sequence shown here is derived from an EMBL/GenBank/DDBJ whole genome shotgun (WGS) entry which is preliminary data.</text>
</comment>
<reference evidence="1 2" key="1">
    <citation type="submission" date="2015-01" db="EMBL/GenBank/DDBJ databases">
        <title>Evolution of Trichinella species and genotypes.</title>
        <authorList>
            <person name="Korhonen P.K."/>
            <person name="Edoardo P."/>
            <person name="Giuseppe L.R."/>
            <person name="Gasser R.B."/>
        </authorList>
    </citation>
    <scope>NUCLEOTIDE SEQUENCE [LARGE SCALE GENOMIC DNA]</scope>
    <source>
        <strain evidence="1">ISS176</strain>
    </source>
</reference>
<name>A0A0V1KCE3_TRIPS</name>
<evidence type="ECO:0000313" key="1">
    <source>
        <dbReference type="EMBL" id="KRZ44517.1"/>
    </source>
</evidence>
<dbReference type="EMBL" id="JYDV01000006">
    <property type="protein sequence ID" value="KRZ44517.1"/>
    <property type="molecule type" value="Genomic_DNA"/>
</dbReference>
<dbReference type="AlphaFoldDB" id="A0A0V1KCE3"/>
<sequence length="172" mass="19267">MKYVVTDGYFLAILIESGTTVLNMSIWTHNSVINQPGLIRSYNNGTGGVDLLDQLSPAYQPSIRGKNGIGHCLALRKFFLHLEFRRKVVLCLYKVAGQNKEHEQDCLQERTAFSCHNYQTYTTMGFNYTLGTATRGRCECASETQNATFICMLRGVSSPLKCIIDDDPLIVT</sequence>
<gene>
    <name evidence="1" type="ORF">T4C_6053</name>
</gene>
<dbReference type="Proteomes" id="UP000054826">
    <property type="component" value="Unassembled WGS sequence"/>
</dbReference>
<evidence type="ECO:0008006" key="3">
    <source>
        <dbReference type="Google" id="ProtNLM"/>
    </source>
</evidence>
<proteinExistence type="predicted"/>
<accession>A0A0V1KCE3</accession>